<comment type="caution">
    <text evidence="1">The sequence shown here is derived from an EMBL/GenBank/DDBJ whole genome shotgun (WGS) entry which is preliminary data.</text>
</comment>
<sequence length="790" mass="89922">MRTIVLILTLLASGNLYLLAQSDFDNLDTLKNRFEDQVTFTHQEKVFLDTDRSLYITGETIWISGYCTDASVHIPTDLSKVLNVELLDAEGQSIKQERIQLAHGFGKGQMFVSPDIKSGHYVLRAFTNWMKNFDPGFVFQKKLSIINPSVTNNQEVTEKPRITTRVDFFPEGGDMINGLTGKVAVRATDNFGRGVKLTGVVYDNDDLEVAKFSTSPQGYASFWLLPEQGKTYFARVAEGLEIKKYNLPAAKNTGVGMSVTGAGGDFKLTINTVENSPKPLYLIVHTRGVIQQILPLSMDSRKNLTVPLKNLSSGITHITLLDASFNPQCERLVFKYPENREFIKLDPGKPGYAKREKVRLNLSRTDTGTEETMARLSVSVYRSDELIPQKDNIIADLLCASDIRGMVSGLPALFDHENSSRTQEMDLVMLTHGWRRFRWADIKDGHKIKIKYPAEINGPILSGALQDMERFPVAIQISFHGKTSILNSLDIDPNGIFHFEVPTRVANDKVHFFDMRESLEPQHIRIDKPFNLGFETNLYPQLNFEEEMKPFLESLNTNIQLSQVYRDHNYINGVLPKTEVINTQFYGEPDFLYPLDDYTRFETVRDLFIEYIRSAVIRRKNKKLGFYVINEDPLPRSALMLIDGIPVLDPQFILDFDPLKVEKIGIINDRYYMGGAAFYGLINFTTYNGDFGGQEFPSYMIEKAYQGLQKSRTFYAPNYSSHQKLLKRIPDYRNTLYWNPDVRVEGDKAVTLEFYTADDNGTYQIEINGITQSGQLIHISKEIKVSEELP</sequence>
<dbReference type="Proteomes" id="UP001172083">
    <property type="component" value="Unassembled WGS sequence"/>
</dbReference>
<reference evidence="1" key="1">
    <citation type="submission" date="2023-06" db="EMBL/GenBank/DDBJ databases">
        <title>Genomic of Agaribacillus aureum.</title>
        <authorList>
            <person name="Wang G."/>
        </authorList>
    </citation>
    <scope>NUCLEOTIDE SEQUENCE</scope>
    <source>
        <strain evidence="1">BMA12</strain>
    </source>
</reference>
<dbReference type="EMBL" id="JAUJEB010000001">
    <property type="protein sequence ID" value="MDN5211010.1"/>
    <property type="molecule type" value="Genomic_DNA"/>
</dbReference>
<evidence type="ECO:0000313" key="2">
    <source>
        <dbReference type="Proteomes" id="UP001172083"/>
    </source>
</evidence>
<dbReference type="RefSeq" id="WP_346756346.1">
    <property type="nucleotide sequence ID" value="NZ_JAUJEB010000001.1"/>
</dbReference>
<proteinExistence type="predicted"/>
<accession>A0ABT8L2G7</accession>
<gene>
    <name evidence="1" type="ORF">QQ020_03085</name>
</gene>
<protein>
    <recommendedName>
        <fullName evidence="3">MG2 domain-containing protein</fullName>
    </recommendedName>
</protein>
<dbReference type="Gene3D" id="2.60.40.1930">
    <property type="match status" value="1"/>
</dbReference>
<keyword evidence="2" id="KW-1185">Reference proteome</keyword>
<evidence type="ECO:0000313" key="1">
    <source>
        <dbReference type="EMBL" id="MDN5211010.1"/>
    </source>
</evidence>
<organism evidence="1 2">
    <name type="scientific">Agaribacillus aureus</name>
    <dbReference type="NCBI Taxonomy" id="3051825"/>
    <lineage>
        <taxon>Bacteria</taxon>
        <taxon>Pseudomonadati</taxon>
        <taxon>Bacteroidota</taxon>
        <taxon>Cytophagia</taxon>
        <taxon>Cytophagales</taxon>
        <taxon>Splendidivirgaceae</taxon>
        <taxon>Agaribacillus</taxon>
    </lineage>
</organism>
<name>A0ABT8L2G7_9BACT</name>
<evidence type="ECO:0008006" key="3">
    <source>
        <dbReference type="Google" id="ProtNLM"/>
    </source>
</evidence>